<dbReference type="Proteomes" id="UP000297288">
    <property type="component" value="Unassembled WGS sequence"/>
</dbReference>
<evidence type="ECO:0000259" key="1">
    <source>
        <dbReference type="Pfam" id="PF14355"/>
    </source>
</evidence>
<organism evidence="2 3">
    <name type="scientific">Geotoga petraea</name>
    <dbReference type="NCBI Taxonomy" id="28234"/>
    <lineage>
        <taxon>Bacteria</taxon>
        <taxon>Thermotogati</taxon>
        <taxon>Thermotogota</taxon>
        <taxon>Thermotogae</taxon>
        <taxon>Petrotogales</taxon>
        <taxon>Petrotogaceae</taxon>
        <taxon>Geotoga</taxon>
    </lineage>
</organism>
<comment type="caution">
    <text evidence="2">The sequence shown here is derived from an EMBL/GenBank/DDBJ whole genome shotgun (WGS) entry which is preliminary data.</text>
</comment>
<evidence type="ECO:0000313" key="2">
    <source>
        <dbReference type="EMBL" id="TGG86657.1"/>
    </source>
</evidence>
<feature type="domain" description="Abortive infection protein-like C-terminal" evidence="1">
    <location>
        <begin position="199"/>
        <end position="247"/>
    </location>
</feature>
<accession>A0A4Z0VSB3</accession>
<dbReference type="AlphaFoldDB" id="A0A4Z0VSB3"/>
<dbReference type="InterPro" id="IPR026001">
    <property type="entry name" value="Abi-like_C"/>
</dbReference>
<dbReference type="Pfam" id="PF14355">
    <property type="entry name" value="Abi_C"/>
    <property type="match status" value="1"/>
</dbReference>
<dbReference type="EMBL" id="SRME01000011">
    <property type="protein sequence ID" value="TGG86657.1"/>
    <property type="molecule type" value="Genomic_DNA"/>
</dbReference>
<sequence>MSKMKPIEQAIIEDLFEMGDGWILDFNNDSLQKFVKKSIDINIYKDENYTDYKSKAKKMKQIFEEESDKKVAKLLKDLIEYYEGYAYKNKKENRKEEIDEINKVIGRLSKAEGFSIDVQNNISWKKLEEEIEYYMKKDNYEFILDRLHTFTVKFLKYILEKHNIQSKNQKNNNLPLHSLIGNLKNYYIENNAIDSEFSLKAISINISLFEKFNDIRNNKSYAHDNIILNKIESEFVIRNIINTINFISNIETINEEKEFHLL</sequence>
<protein>
    <recommendedName>
        <fullName evidence="1">Abortive infection protein-like C-terminal domain-containing protein</fullName>
    </recommendedName>
</protein>
<reference evidence="2 3" key="1">
    <citation type="submission" date="2019-04" db="EMBL/GenBank/DDBJ databases">
        <title>Draft genome sequence data and analysis of a Fermenting Bacterium, Geotoga petraea strain HO-Geo1, isolated from heavy-oil petroleum reservoir in Russia.</title>
        <authorList>
            <person name="Grouzdev D.S."/>
            <person name="Semenova E.M."/>
            <person name="Sokolova D.S."/>
            <person name="Tourova T.P."/>
            <person name="Poltaraus A.B."/>
            <person name="Nazina T.N."/>
        </authorList>
    </citation>
    <scope>NUCLEOTIDE SEQUENCE [LARGE SCALE GENOMIC DNA]</scope>
    <source>
        <strain evidence="2 3">HO-Geo1</strain>
    </source>
</reference>
<name>A0A4Z0VSB3_9BACT</name>
<gene>
    <name evidence="2" type="ORF">E4650_10110</name>
</gene>
<proteinExistence type="predicted"/>
<dbReference type="OrthoDB" id="1551470at2"/>
<evidence type="ECO:0000313" key="3">
    <source>
        <dbReference type="Proteomes" id="UP000297288"/>
    </source>
</evidence>